<evidence type="ECO:0000256" key="8">
    <source>
        <dbReference type="ARBA" id="ARBA00022989"/>
    </source>
</evidence>
<evidence type="ECO:0000256" key="1">
    <source>
        <dbReference type="ARBA" id="ARBA00000085"/>
    </source>
</evidence>
<keyword evidence="9" id="KW-0902">Two-component regulatory system</keyword>
<dbReference type="Pfam" id="PF00512">
    <property type="entry name" value="HisKA"/>
    <property type="match status" value="1"/>
</dbReference>
<evidence type="ECO:0000313" key="14">
    <source>
        <dbReference type="Proteomes" id="UP001144612"/>
    </source>
</evidence>
<feature type="transmembrane region" description="Helical" evidence="11">
    <location>
        <begin position="42"/>
        <end position="63"/>
    </location>
</feature>
<dbReference type="PANTHER" id="PTHR45453">
    <property type="entry name" value="PHOSPHATE REGULON SENSOR PROTEIN PHOR"/>
    <property type="match status" value="1"/>
</dbReference>
<dbReference type="SMART" id="SM00387">
    <property type="entry name" value="HATPase_c"/>
    <property type="match status" value="1"/>
</dbReference>
<evidence type="ECO:0000256" key="4">
    <source>
        <dbReference type="ARBA" id="ARBA00022475"/>
    </source>
</evidence>
<dbReference type="EMBL" id="JAPQFJ010000027">
    <property type="protein sequence ID" value="MCY6960388.1"/>
    <property type="molecule type" value="Genomic_DNA"/>
</dbReference>
<evidence type="ECO:0000259" key="12">
    <source>
        <dbReference type="PROSITE" id="PS50109"/>
    </source>
</evidence>
<comment type="caution">
    <text evidence="13">The sequence shown here is derived from an EMBL/GenBank/DDBJ whole genome shotgun (WGS) entry which is preliminary data.</text>
</comment>
<evidence type="ECO:0000256" key="11">
    <source>
        <dbReference type="SAM" id="Phobius"/>
    </source>
</evidence>
<dbReference type="CDD" id="cd00082">
    <property type="entry name" value="HisKA"/>
    <property type="match status" value="1"/>
</dbReference>
<dbReference type="GO" id="GO:0016301">
    <property type="term" value="F:kinase activity"/>
    <property type="evidence" value="ECO:0007669"/>
    <property type="project" value="UniProtKB-KW"/>
</dbReference>
<dbReference type="Gene3D" id="1.10.287.130">
    <property type="match status" value="1"/>
</dbReference>
<evidence type="ECO:0000256" key="10">
    <source>
        <dbReference type="ARBA" id="ARBA00023136"/>
    </source>
</evidence>
<protein>
    <recommendedName>
        <fullName evidence="3">histidine kinase</fullName>
        <ecNumber evidence="3">2.7.13.3</ecNumber>
    </recommendedName>
</protein>
<sequence>MKIIEYIRHKKHLIIFYIILMSFISLIIYLNPSIKVSVSNIIYVNSVSFVFFCIHLFVEYFYFKTYYLGIKDTIEKRQEDIINFLPEAKNYEQNLYNTLLRKLYEEQSLKIENLYDEKRENAEFITSWVHEVKTPIAVSRLIIENSMTKSKDEILDSLEDEIDKIDSYVEQALYYSRIDSFSKDYFINELDLDKLIKEIIKKHAKNFINKKIGIELDNLNFNIISDKKWIVFIIDQIISNALKYTDIQGKIKISGIQDSTEKKLIIEDTGIGIKPEDIDRVFQKGFTGHTGRQDYKSTGMGLYLAKMLSLKLGHDISIQSRYGEYTRVTIHFPKLTNYFNVANQ</sequence>
<dbReference type="InterPro" id="IPR036097">
    <property type="entry name" value="HisK_dim/P_sf"/>
</dbReference>
<dbReference type="EC" id="2.7.13.3" evidence="3"/>
<dbReference type="SUPFAM" id="SSF55874">
    <property type="entry name" value="ATPase domain of HSP90 chaperone/DNA topoisomerase II/histidine kinase"/>
    <property type="match status" value="1"/>
</dbReference>
<evidence type="ECO:0000256" key="6">
    <source>
        <dbReference type="ARBA" id="ARBA00022692"/>
    </source>
</evidence>
<keyword evidence="6 11" id="KW-0812">Transmembrane</keyword>
<dbReference type="InterPro" id="IPR050351">
    <property type="entry name" value="BphY/WalK/GraS-like"/>
</dbReference>
<comment type="subcellular location">
    <subcellularLocation>
        <location evidence="2">Cell membrane</location>
        <topology evidence="2">Multi-pass membrane protein</topology>
    </subcellularLocation>
</comment>
<dbReference type="InterPro" id="IPR003661">
    <property type="entry name" value="HisK_dim/P_dom"/>
</dbReference>
<dbReference type="Pfam" id="PF02518">
    <property type="entry name" value="HATPase_c"/>
    <property type="match status" value="1"/>
</dbReference>
<dbReference type="SMART" id="SM00388">
    <property type="entry name" value="HisKA"/>
    <property type="match status" value="1"/>
</dbReference>
<dbReference type="Gene3D" id="3.30.565.10">
    <property type="entry name" value="Histidine kinase-like ATPase, C-terminal domain"/>
    <property type="match status" value="1"/>
</dbReference>
<evidence type="ECO:0000313" key="13">
    <source>
        <dbReference type="EMBL" id="MCY6960388.1"/>
    </source>
</evidence>
<comment type="catalytic activity">
    <reaction evidence="1">
        <text>ATP + protein L-histidine = ADP + protein N-phospho-L-histidine.</text>
        <dbReference type="EC" id="2.7.13.3"/>
    </reaction>
</comment>
<gene>
    <name evidence="13" type="ORF">OW729_17415</name>
</gene>
<organism evidence="13 14">
    <name type="scientific">Clostridium brassicae</name>
    <dbReference type="NCBI Taxonomy" id="2999072"/>
    <lineage>
        <taxon>Bacteria</taxon>
        <taxon>Bacillati</taxon>
        <taxon>Bacillota</taxon>
        <taxon>Clostridia</taxon>
        <taxon>Eubacteriales</taxon>
        <taxon>Clostridiaceae</taxon>
        <taxon>Clostridium</taxon>
    </lineage>
</organism>
<dbReference type="RefSeq" id="WP_268062825.1">
    <property type="nucleotide sequence ID" value="NZ_JAPQFJ010000027.1"/>
</dbReference>
<proteinExistence type="predicted"/>
<dbReference type="Proteomes" id="UP001144612">
    <property type="component" value="Unassembled WGS sequence"/>
</dbReference>
<dbReference type="InterPro" id="IPR003594">
    <property type="entry name" value="HATPase_dom"/>
</dbReference>
<evidence type="ECO:0000256" key="9">
    <source>
        <dbReference type="ARBA" id="ARBA00023012"/>
    </source>
</evidence>
<keyword evidence="7 13" id="KW-0418">Kinase</keyword>
<dbReference type="InterPro" id="IPR036890">
    <property type="entry name" value="HATPase_C_sf"/>
</dbReference>
<keyword evidence="4" id="KW-1003">Cell membrane</keyword>
<dbReference type="SUPFAM" id="SSF47384">
    <property type="entry name" value="Homodimeric domain of signal transducing histidine kinase"/>
    <property type="match status" value="1"/>
</dbReference>
<evidence type="ECO:0000256" key="5">
    <source>
        <dbReference type="ARBA" id="ARBA00022679"/>
    </source>
</evidence>
<evidence type="ECO:0000256" key="7">
    <source>
        <dbReference type="ARBA" id="ARBA00022777"/>
    </source>
</evidence>
<keyword evidence="5" id="KW-0808">Transferase</keyword>
<feature type="transmembrane region" description="Helical" evidence="11">
    <location>
        <begin position="12"/>
        <end position="30"/>
    </location>
</feature>
<feature type="domain" description="Histidine kinase" evidence="12">
    <location>
        <begin position="127"/>
        <end position="336"/>
    </location>
</feature>
<keyword evidence="10 11" id="KW-0472">Membrane</keyword>
<dbReference type="InterPro" id="IPR005467">
    <property type="entry name" value="His_kinase_dom"/>
</dbReference>
<reference evidence="13" key="1">
    <citation type="submission" date="2022-12" db="EMBL/GenBank/DDBJ databases">
        <title>Clostridium sp. nov., isolated from industrial wastewater.</title>
        <authorList>
            <person name="Jiayan W."/>
        </authorList>
    </citation>
    <scope>NUCLEOTIDE SEQUENCE</scope>
    <source>
        <strain evidence="13">ZC22-4</strain>
    </source>
</reference>
<accession>A0ABT4DDJ2</accession>
<dbReference type="PANTHER" id="PTHR45453:SF2">
    <property type="entry name" value="HISTIDINE KINASE"/>
    <property type="match status" value="1"/>
</dbReference>
<evidence type="ECO:0000256" key="3">
    <source>
        <dbReference type="ARBA" id="ARBA00012438"/>
    </source>
</evidence>
<keyword evidence="14" id="KW-1185">Reference proteome</keyword>
<evidence type="ECO:0000256" key="2">
    <source>
        <dbReference type="ARBA" id="ARBA00004651"/>
    </source>
</evidence>
<dbReference type="PROSITE" id="PS50109">
    <property type="entry name" value="HIS_KIN"/>
    <property type="match status" value="1"/>
</dbReference>
<keyword evidence="8 11" id="KW-1133">Transmembrane helix</keyword>
<name>A0ABT4DDJ2_9CLOT</name>